<evidence type="ECO:0000256" key="6">
    <source>
        <dbReference type="ARBA" id="ARBA00023033"/>
    </source>
</evidence>
<dbReference type="InterPro" id="IPR036396">
    <property type="entry name" value="Cyt_P450_sf"/>
</dbReference>
<evidence type="ECO:0000313" key="7">
    <source>
        <dbReference type="EMBL" id="CAB4907861.1"/>
    </source>
</evidence>
<comment type="similarity">
    <text evidence="1">Belongs to the cytochrome P450 family.</text>
</comment>
<evidence type="ECO:0000256" key="1">
    <source>
        <dbReference type="ARBA" id="ARBA00010617"/>
    </source>
</evidence>
<accession>A0A6J7GHM9</accession>
<gene>
    <name evidence="7" type="ORF">UFOPK3610_00571</name>
</gene>
<dbReference type="CDD" id="cd11033">
    <property type="entry name" value="CYP142-like"/>
    <property type="match status" value="1"/>
</dbReference>
<dbReference type="Pfam" id="PF00067">
    <property type="entry name" value="p450"/>
    <property type="match status" value="1"/>
</dbReference>
<evidence type="ECO:0000256" key="4">
    <source>
        <dbReference type="ARBA" id="ARBA00023002"/>
    </source>
</evidence>
<dbReference type="AlphaFoldDB" id="A0A6J7GHM9"/>
<sequence length="418" mass="46236">MTTATDAMAAALADPDTFVAGPPWELFATLRAQEPVAWSPEPLPHHGFWSVTRHADIVAVSRDVESFTSTRGVSLEELDDNQLEHRTSMIDTDPPRHTALRKILASQFVPRVINGYESFLRGVVARTLDSALSLGTFDFVEKVSSEIPVRVLARMLSVPDADHGKLTAWGDRLVGTSDPEFADALAGSEESEQYRLLPFRSPAALEVFEYGRALQAERRTHPKDDLLTRLVEAEVDGEPLSQRDLDSYFLLLSLAGQETTRQAITLLMLTLIENPAALTRLQEQPELLAGPALDELLRWGPPVYHMRRTATRDAMIGETAVKAGDKIAMWYPSGNRDSDVIPHADVLDLDRSNVDLLTFGKGGPHFCLGSFLAKMEYRVTAEELLSRIDSAVLAGPVERLRSNFVNGVKRMPVTVTLR</sequence>
<dbReference type="InterPro" id="IPR001128">
    <property type="entry name" value="Cyt_P450"/>
</dbReference>
<reference evidence="7" key="1">
    <citation type="submission" date="2020-05" db="EMBL/GenBank/DDBJ databases">
        <authorList>
            <person name="Chiriac C."/>
            <person name="Salcher M."/>
            <person name="Ghai R."/>
            <person name="Kavagutti S V."/>
        </authorList>
    </citation>
    <scope>NUCLEOTIDE SEQUENCE</scope>
</reference>
<organism evidence="7">
    <name type="scientific">freshwater metagenome</name>
    <dbReference type="NCBI Taxonomy" id="449393"/>
    <lineage>
        <taxon>unclassified sequences</taxon>
        <taxon>metagenomes</taxon>
        <taxon>ecological metagenomes</taxon>
    </lineage>
</organism>
<evidence type="ECO:0000256" key="5">
    <source>
        <dbReference type="ARBA" id="ARBA00023004"/>
    </source>
</evidence>
<keyword evidence="3" id="KW-0479">Metal-binding</keyword>
<dbReference type="GO" id="GO:0006707">
    <property type="term" value="P:cholesterol catabolic process"/>
    <property type="evidence" value="ECO:0007669"/>
    <property type="project" value="TreeGrafter"/>
</dbReference>
<dbReference type="PANTHER" id="PTHR46696:SF4">
    <property type="entry name" value="BIOTIN BIOSYNTHESIS CYTOCHROME P450"/>
    <property type="match status" value="1"/>
</dbReference>
<protein>
    <submittedName>
        <fullName evidence="7">Unannotated protein</fullName>
    </submittedName>
</protein>
<dbReference type="GO" id="GO:0036199">
    <property type="term" value="F:cholest-4-en-3-one 26-monooxygenase activity"/>
    <property type="evidence" value="ECO:0007669"/>
    <property type="project" value="TreeGrafter"/>
</dbReference>
<dbReference type="PANTHER" id="PTHR46696">
    <property type="entry name" value="P450, PUTATIVE (EUROFUNG)-RELATED"/>
    <property type="match status" value="1"/>
</dbReference>
<dbReference type="GO" id="GO:0005506">
    <property type="term" value="F:iron ion binding"/>
    <property type="evidence" value="ECO:0007669"/>
    <property type="project" value="InterPro"/>
</dbReference>
<dbReference type="Gene3D" id="1.10.630.10">
    <property type="entry name" value="Cytochrome P450"/>
    <property type="match status" value="1"/>
</dbReference>
<dbReference type="InterPro" id="IPR002397">
    <property type="entry name" value="Cyt_P450_B"/>
</dbReference>
<dbReference type="GO" id="GO:0020037">
    <property type="term" value="F:heme binding"/>
    <property type="evidence" value="ECO:0007669"/>
    <property type="project" value="InterPro"/>
</dbReference>
<dbReference type="SUPFAM" id="SSF48264">
    <property type="entry name" value="Cytochrome P450"/>
    <property type="match status" value="1"/>
</dbReference>
<dbReference type="FunFam" id="1.10.630.10:FF:000018">
    <property type="entry name" value="Cytochrome P450 monooxygenase"/>
    <property type="match status" value="1"/>
</dbReference>
<keyword evidence="2" id="KW-0349">Heme</keyword>
<dbReference type="GO" id="GO:0008395">
    <property type="term" value="F:steroid hydroxylase activity"/>
    <property type="evidence" value="ECO:0007669"/>
    <property type="project" value="TreeGrafter"/>
</dbReference>
<name>A0A6J7GHM9_9ZZZZ</name>
<proteinExistence type="inferred from homology"/>
<keyword evidence="5" id="KW-0408">Iron</keyword>
<keyword evidence="6" id="KW-0503">Monooxygenase</keyword>
<evidence type="ECO:0000256" key="3">
    <source>
        <dbReference type="ARBA" id="ARBA00022723"/>
    </source>
</evidence>
<keyword evidence="4" id="KW-0560">Oxidoreductase</keyword>
<dbReference type="PRINTS" id="PR00359">
    <property type="entry name" value="BP450"/>
</dbReference>
<dbReference type="EMBL" id="CAFBMR010000013">
    <property type="protein sequence ID" value="CAB4907861.1"/>
    <property type="molecule type" value="Genomic_DNA"/>
</dbReference>
<evidence type="ECO:0000256" key="2">
    <source>
        <dbReference type="ARBA" id="ARBA00022617"/>
    </source>
</evidence>